<reference evidence="1 2" key="1">
    <citation type="journal article" date="2023" name="Science">
        <title>Complex scaffold remodeling in plant triterpene biosynthesis.</title>
        <authorList>
            <person name="De La Pena R."/>
            <person name="Hodgson H."/>
            <person name="Liu J.C."/>
            <person name="Stephenson M.J."/>
            <person name="Martin A.C."/>
            <person name="Owen C."/>
            <person name="Harkess A."/>
            <person name="Leebens-Mack J."/>
            <person name="Jimenez L.E."/>
            <person name="Osbourn A."/>
            <person name="Sattely E.S."/>
        </authorList>
    </citation>
    <scope>NUCLEOTIDE SEQUENCE [LARGE SCALE GENOMIC DNA]</scope>
    <source>
        <strain evidence="2">cv. JPN11</strain>
        <tissue evidence="1">Leaf</tissue>
    </source>
</reference>
<organism evidence="1 2">
    <name type="scientific">Melia azedarach</name>
    <name type="common">Chinaberry tree</name>
    <dbReference type="NCBI Taxonomy" id="155640"/>
    <lineage>
        <taxon>Eukaryota</taxon>
        <taxon>Viridiplantae</taxon>
        <taxon>Streptophyta</taxon>
        <taxon>Embryophyta</taxon>
        <taxon>Tracheophyta</taxon>
        <taxon>Spermatophyta</taxon>
        <taxon>Magnoliopsida</taxon>
        <taxon>eudicotyledons</taxon>
        <taxon>Gunneridae</taxon>
        <taxon>Pentapetalae</taxon>
        <taxon>rosids</taxon>
        <taxon>malvids</taxon>
        <taxon>Sapindales</taxon>
        <taxon>Meliaceae</taxon>
        <taxon>Melia</taxon>
    </lineage>
</organism>
<dbReference type="EMBL" id="CM051401">
    <property type="protein sequence ID" value="KAJ4711926.1"/>
    <property type="molecule type" value="Genomic_DNA"/>
</dbReference>
<protein>
    <submittedName>
        <fullName evidence="1">Trichome birefringence-like family</fullName>
    </submittedName>
</protein>
<name>A0ACC1XKK1_MELAZ</name>
<sequence>MKLNWKPCLSLNKHNHFLVKLAVAILLMGLAFRLFFFRSEEFPAPDLESPVVDKTEVGEAKPPVVFAVDVSEYEDQNPMPQNEYDDQDQMPQKVPEDQNKMSQKDLEPETCDLFTGDWVPNLKGAIYTNASCPLIEGHQNCMRNGRPDTGYLYWQWRPENCKLPPFDAEKFLDRMRNKRWALIGDSISRNHVQSLLCMLSTVEQAVDVYHDEEYKSKRWNFPSYNFSVSVIWSPFLAKAAIFEDNNGVSSSEVELHLDKLDKKWTEQFPNLDYMIISTGKWFLKSSIYYENDTVIGCHYCPKRNLTELGFDFAYRKTLGSVMDFIATSKHKGMIFFRTSTPDHFENGEWHNGGTCQRTMPFKYGEIELKDLNKILRNIELEEFEKAAPKAAENGVKLKLLDFTNLLLLRPDGHPGPYREFYPYAKDKNATVQNDCLHWCLPGPIDSWNDLIMQMVVNG</sequence>
<comment type="caution">
    <text evidence="1">The sequence shown here is derived from an EMBL/GenBank/DDBJ whole genome shotgun (WGS) entry which is preliminary data.</text>
</comment>
<dbReference type="Proteomes" id="UP001164539">
    <property type="component" value="Chromosome 8"/>
</dbReference>
<keyword evidence="2" id="KW-1185">Reference proteome</keyword>
<accession>A0ACC1XKK1</accession>
<gene>
    <name evidence="1" type="ORF">OWV82_014261</name>
</gene>
<evidence type="ECO:0000313" key="1">
    <source>
        <dbReference type="EMBL" id="KAJ4711926.1"/>
    </source>
</evidence>
<proteinExistence type="predicted"/>
<evidence type="ECO:0000313" key="2">
    <source>
        <dbReference type="Proteomes" id="UP001164539"/>
    </source>
</evidence>